<dbReference type="EMBL" id="CP069116">
    <property type="protein sequence ID" value="QSS66800.1"/>
    <property type="molecule type" value="Genomic_DNA"/>
</dbReference>
<reference evidence="1" key="1">
    <citation type="submission" date="2021-01" db="EMBL/GenBank/DDBJ databases">
        <title>Chromosome-level genome assembly of a human fungal pathogen reveals clustering of transcriptionally co-regulated genes.</title>
        <authorList>
            <person name="Voorhies M."/>
            <person name="Cohen S."/>
            <person name="Shea T.P."/>
            <person name="Petrus S."/>
            <person name="Munoz J.F."/>
            <person name="Poplawski S."/>
            <person name="Goldman W.E."/>
            <person name="Michael T."/>
            <person name="Cuomo C.A."/>
            <person name="Sil A."/>
            <person name="Beyhan S."/>
        </authorList>
    </citation>
    <scope>NUCLEOTIDE SEQUENCE</scope>
    <source>
        <strain evidence="1">WU24</strain>
    </source>
</reference>
<evidence type="ECO:0000313" key="1">
    <source>
        <dbReference type="EMBL" id="QSS66800.1"/>
    </source>
</evidence>
<accession>A0A8A1MNK8</accession>
<evidence type="ECO:0000313" key="2">
    <source>
        <dbReference type="Proteomes" id="UP000663671"/>
    </source>
</evidence>
<dbReference type="Proteomes" id="UP000663671">
    <property type="component" value="Chromosome 6"/>
</dbReference>
<name>A0A8A1MNK8_AJECA</name>
<dbReference type="VEuPathDB" id="FungiDB:I7I51_03012"/>
<gene>
    <name evidence="1" type="ORF">I7I51_03012</name>
</gene>
<organism evidence="1 2">
    <name type="scientific">Ajellomyces capsulatus</name>
    <name type="common">Darling's disease fungus</name>
    <name type="synonym">Histoplasma capsulatum</name>
    <dbReference type="NCBI Taxonomy" id="5037"/>
    <lineage>
        <taxon>Eukaryota</taxon>
        <taxon>Fungi</taxon>
        <taxon>Dikarya</taxon>
        <taxon>Ascomycota</taxon>
        <taxon>Pezizomycotina</taxon>
        <taxon>Eurotiomycetes</taxon>
        <taxon>Eurotiomycetidae</taxon>
        <taxon>Onygenales</taxon>
        <taxon>Ajellomycetaceae</taxon>
        <taxon>Histoplasma</taxon>
    </lineage>
</organism>
<sequence length="341" mass="38337">MGGARRTAIKSALRTLPRLGSNIYYVIEWPLSDIFYLTSYQFIATDNQLRRGYPIADVMSFVTPQSHVSKFIDLIISSQDSYKRKRPFIWSCQIHEPQVTSTAVFTLLVTQYSDRVAPSGDSDCLDLLPIEQGRERGILDAKVLDSSIDFESVDVNRVTMITGSVPSQTQKVKIGVYSVDRSAFLLDTTYSQIPEALVQQYIKICPTCSPVLSEPLVPALEGFPNVVEFDKRMASYIKHLPDEFRDKATISWSMAGKIGKTLYDSTSQEDSICRLTGRPSIGAAEQGTGWRLILFRSRRKGYPTVIDTGWHINHWCGGGSEGTWTLYGQRDLRKLNNLDIV</sequence>
<dbReference type="OrthoDB" id="4188242at2759"/>
<proteinExistence type="predicted"/>
<protein>
    <submittedName>
        <fullName evidence="1">Uncharacterized protein</fullName>
    </submittedName>
</protein>
<dbReference type="AlphaFoldDB" id="A0A8A1MNK8"/>